<reference evidence="8" key="1">
    <citation type="submission" date="2023-07" db="EMBL/GenBank/DDBJ databases">
        <title>draft genome sequence of fig (Ficus carica).</title>
        <authorList>
            <person name="Takahashi T."/>
            <person name="Nishimura K."/>
        </authorList>
    </citation>
    <scope>NUCLEOTIDE SEQUENCE</scope>
</reference>
<protein>
    <recommendedName>
        <fullName evidence="7">Bifunctional inhibitor/plant lipid transfer protein/seed storage helical domain-containing protein</fullName>
    </recommendedName>
</protein>
<evidence type="ECO:0000256" key="2">
    <source>
        <dbReference type="ARBA" id="ARBA00008965"/>
    </source>
</evidence>
<dbReference type="InterPro" id="IPR016140">
    <property type="entry name" value="Bifunc_inhib/LTP/seed_store"/>
</dbReference>
<dbReference type="CDD" id="cd01958">
    <property type="entry name" value="HPS_like"/>
    <property type="match status" value="1"/>
</dbReference>
<dbReference type="Proteomes" id="UP001187192">
    <property type="component" value="Unassembled WGS sequence"/>
</dbReference>
<dbReference type="EMBL" id="BTGU01000003">
    <property type="protein sequence ID" value="GMN32727.1"/>
    <property type="molecule type" value="Genomic_DNA"/>
</dbReference>
<dbReference type="InterPro" id="IPR027923">
    <property type="entry name" value="Hydrophob_seed_dom"/>
</dbReference>
<evidence type="ECO:0000313" key="9">
    <source>
        <dbReference type="Proteomes" id="UP001187192"/>
    </source>
</evidence>
<feature type="domain" description="Bifunctional inhibitor/plant lipid transfer protein/seed storage helical" evidence="7">
    <location>
        <begin position="60"/>
        <end position="143"/>
    </location>
</feature>
<keyword evidence="3" id="KW-0813">Transport</keyword>
<dbReference type="PANTHER" id="PTHR31731">
    <property type="match status" value="1"/>
</dbReference>
<dbReference type="InterPro" id="IPR051636">
    <property type="entry name" value="Plant_LTP/defense-related"/>
</dbReference>
<dbReference type="Pfam" id="PF14547">
    <property type="entry name" value="Hydrophob_seed"/>
    <property type="match status" value="1"/>
</dbReference>
<dbReference type="GO" id="GO:0008289">
    <property type="term" value="F:lipid binding"/>
    <property type="evidence" value="ECO:0007669"/>
    <property type="project" value="UniProtKB-KW"/>
</dbReference>
<organism evidence="8 9">
    <name type="scientific">Ficus carica</name>
    <name type="common">Common fig</name>
    <dbReference type="NCBI Taxonomy" id="3494"/>
    <lineage>
        <taxon>Eukaryota</taxon>
        <taxon>Viridiplantae</taxon>
        <taxon>Streptophyta</taxon>
        <taxon>Embryophyta</taxon>
        <taxon>Tracheophyta</taxon>
        <taxon>Spermatophyta</taxon>
        <taxon>Magnoliopsida</taxon>
        <taxon>eudicotyledons</taxon>
        <taxon>Gunneridae</taxon>
        <taxon>Pentapetalae</taxon>
        <taxon>rosids</taxon>
        <taxon>fabids</taxon>
        <taxon>Rosales</taxon>
        <taxon>Moraceae</taxon>
        <taxon>Ficeae</taxon>
        <taxon>Ficus</taxon>
    </lineage>
</organism>
<comment type="caution">
    <text evidence="8">The sequence shown here is derived from an EMBL/GenBank/DDBJ whole genome shotgun (WGS) entry which is preliminary data.</text>
</comment>
<proteinExistence type="inferred from homology"/>
<evidence type="ECO:0000256" key="1">
    <source>
        <dbReference type="ARBA" id="ARBA00003211"/>
    </source>
</evidence>
<evidence type="ECO:0000256" key="5">
    <source>
        <dbReference type="SAM" id="MobiDB-lite"/>
    </source>
</evidence>
<dbReference type="AlphaFoldDB" id="A0AA88CWN3"/>
<keyword evidence="9" id="KW-1185">Reference proteome</keyword>
<comment type="similarity">
    <text evidence="2">Belongs to the plant LTP family. PEARLI1 subfamily.</text>
</comment>
<gene>
    <name evidence="8" type="ORF">TIFTF001_003823</name>
</gene>
<name>A0AA88CWN3_FICCA</name>
<feature type="region of interest" description="Disordered" evidence="5">
    <location>
        <begin position="32"/>
        <end position="58"/>
    </location>
</feature>
<accession>A0AA88CWN3</accession>
<evidence type="ECO:0000256" key="6">
    <source>
        <dbReference type="SAM" id="SignalP"/>
    </source>
</evidence>
<evidence type="ECO:0000256" key="3">
    <source>
        <dbReference type="ARBA" id="ARBA00022448"/>
    </source>
</evidence>
<feature type="chain" id="PRO_5041673750" description="Bifunctional inhibitor/plant lipid transfer protein/seed storage helical domain-containing protein" evidence="6">
    <location>
        <begin position="26"/>
        <end position="144"/>
    </location>
</feature>
<evidence type="ECO:0000256" key="4">
    <source>
        <dbReference type="ARBA" id="ARBA00023121"/>
    </source>
</evidence>
<comment type="function">
    <text evidence="1">Plant non-specific lipid-transfer proteins transfer phospholipids as well as galactolipids across membranes. May play a role in wax or cutin deposition in the cell walls of expanding epidermal cells and certain secretory tissues.</text>
</comment>
<sequence>MASCKAKAALILLSLNILFFSMVSSTTAPCPPVAEKSHKHHQKSPSSAPATPAPKSKERCPIDTVKLGVCVNLLGDLVGLVVGSPHKEPCCSLIKGLADLEAAVCLCTVLNAEVLGIVNVKLPIHLSLLLNYCGKGVPSGFQCA</sequence>
<dbReference type="Gene3D" id="1.10.110.10">
    <property type="entry name" value="Plant lipid-transfer and hydrophobic proteins"/>
    <property type="match status" value="1"/>
</dbReference>
<dbReference type="SUPFAM" id="SSF47699">
    <property type="entry name" value="Bifunctional inhibitor/lipid-transfer protein/seed storage 2S albumin"/>
    <property type="match status" value="1"/>
</dbReference>
<feature type="signal peptide" evidence="6">
    <location>
        <begin position="1"/>
        <end position="25"/>
    </location>
</feature>
<keyword evidence="6" id="KW-0732">Signal</keyword>
<feature type="compositionally biased region" description="Low complexity" evidence="5">
    <location>
        <begin position="44"/>
        <end position="54"/>
    </location>
</feature>
<evidence type="ECO:0000313" key="8">
    <source>
        <dbReference type="EMBL" id="GMN32727.1"/>
    </source>
</evidence>
<dbReference type="SMART" id="SM00499">
    <property type="entry name" value="AAI"/>
    <property type="match status" value="1"/>
</dbReference>
<dbReference type="InterPro" id="IPR036312">
    <property type="entry name" value="Bifun_inhib/LTP/seed_sf"/>
</dbReference>
<evidence type="ECO:0000259" key="7">
    <source>
        <dbReference type="SMART" id="SM00499"/>
    </source>
</evidence>
<keyword evidence="4" id="KW-0446">Lipid-binding</keyword>